<dbReference type="Proteomes" id="UP001243286">
    <property type="component" value="Unassembled WGS sequence"/>
</dbReference>
<evidence type="ECO:0000313" key="2">
    <source>
        <dbReference type="Proteomes" id="UP001243286"/>
    </source>
</evidence>
<protein>
    <submittedName>
        <fullName evidence="1">Hpt domain-containing protein</fullName>
    </submittedName>
</protein>
<dbReference type="RefSeq" id="WP_014969961.1">
    <property type="nucleotide sequence ID" value="NZ_JANJYY010000091.1"/>
</dbReference>
<dbReference type="Gene3D" id="1.20.120.160">
    <property type="entry name" value="HPT domain"/>
    <property type="match status" value="1"/>
</dbReference>
<dbReference type="SUPFAM" id="SSF47226">
    <property type="entry name" value="Histidine-containing phosphotransfer domain, HPT domain"/>
    <property type="match status" value="1"/>
</dbReference>
<reference evidence="1 2" key="1">
    <citation type="submission" date="2023-04" db="EMBL/GenBank/DDBJ databases">
        <title>Antarctic isolates genomes.</title>
        <authorList>
            <person name="Dimov S.G."/>
        </authorList>
    </citation>
    <scope>NUCLEOTIDE SEQUENCE [LARGE SCALE GENOMIC DNA]</scope>
    <source>
        <strain evidence="1 2">AL19</strain>
    </source>
</reference>
<dbReference type="EMBL" id="JASBQV010000008">
    <property type="protein sequence ID" value="MDI3234710.1"/>
    <property type="molecule type" value="Genomic_DNA"/>
</dbReference>
<proteinExistence type="predicted"/>
<gene>
    <name evidence="1" type="ORF">QK289_06795</name>
</gene>
<sequence>MPFFNEKKLDELRVIAGGDDVFLQKIGETYIAQFDRKFPELKDAVEAEDAVQTEKLAHLLKGASYSVAADDLADDFEILEKEAETGSVTNAPEVLIRIEECMVGFRKSWLDVFLGKNTDFV</sequence>
<accession>A0ABT6R185</accession>
<evidence type="ECO:0000313" key="1">
    <source>
        <dbReference type="EMBL" id="MDI3234710.1"/>
    </source>
</evidence>
<comment type="caution">
    <text evidence="1">The sequence shown here is derived from an EMBL/GenBank/DDBJ whole genome shotgun (WGS) entry which is preliminary data.</text>
</comment>
<keyword evidence="2" id="KW-1185">Reference proteome</keyword>
<organism evidence="1 2">
    <name type="scientific">Exiguobacterium antarcticum</name>
    <dbReference type="NCBI Taxonomy" id="132920"/>
    <lineage>
        <taxon>Bacteria</taxon>
        <taxon>Bacillati</taxon>
        <taxon>Bacillota</taxon>
        <taxon>Bacilli</taxon>
        <taxon>Bacillales</taxon>
        <taxon>Bacillales Family XII. Incertae Sedis</taxon>
        <taxon>Exiguobacterium</taxon>
    </lineage>
</organism>
<name>A0ABT6R185_9BACL</name>
<dbReference type="InterPro" id="IPR036641">
    <property type="entry name" value="HPT_dom_sf"/>
</dbReference>